<keyword evidence="4 6" id="KW-0472">Membrane</keyword>
<keyword evidence="3 6" id="KW-1133">Transmembrane helix</keyword>
<keyword evidence="9" id="KW-1185">Reference proteome</keyword>
<comment type="similarity">
    <text evidence="5">Belongs to the SAT4 family.</text>
</comment>
<evidence type="ECO:0000256" key="1">
    <source>
        <dbReference type="ARBA" id="ARBA00004141"/>
    </source>
</evidence>
<evidence type="ECO:0000313" key="8">
    <source>
        <dbReference type="EMBL" id="KAF1940497.1"/>
    </source>
</evidence>
<dbReference type="PANTHER" id="PTHR33048">
    <property type="entry name" value="PTH11-LIKE INTEGRAL MEMBRANE PROTEIN (AFU_ORTHOLOGUE AFUA_5G11245)"/>
    <property type="match status" value="1"/>
</dbReference>
<organism evidence="8 9">
    <name type="scientific">Clathrospora elynae</name>
    <dbReference type="NCBI Taxonomy" id="706981"/>
    <lineage>
        <taxon>Eukaryota</taxon>
        <taxon>Fungi</taxon>
        <taxon>Dikarya</taxon>
        <taxon>Ascomycota</taxon>
        <taxon>Pezizomycotina</taxon>
        <taxon>Dothideomycetes</taxon>
        <taxon>Pleosporomycetidae</taxon>
        <taxon>Pleosporales</taxon>
        <taxon>Diademaceae</taxon>
        <taxon>Clathrospora</taxon>
    </lineage>
</organism>
<feature type="transmembrane region" description="Helical" evidence="6">
    <location>
        <begin position="87"/>
        <end position="109"/>
    </location>
</feature>
<gene>
    <name evidence="8" type="ORF">EJ02DRAFT_504125</name>
</gene>
<dbReference type="EMBL" id="ML976062">
    <property type="protein sequence ID" value="KAF1940497.1"/>
    <property type="molecule type" value="Genomic_DNA"/>
</dbReference>
<feature type="transmembrane region" description="Helical" evidence="6">
    <location>
        <begin position="129"/>
        <end position="151"/>
    </location>
</feature>
<dbReference type="Proteomes" id="UP000800038">
    <property type="component" value="Unassembled WGS sequence"/>
</dbReference>
<keyword evidence="2 6" id="KW-0812">Transmembrane</keyword>
<dbReference type="Pfam" id="PF20684">
    <property type="entry name" value="Fung_rhodopsin"/>
    <property type="match status" value="1"/>
</dbReference>
<evidence type="ECO:0000256" key="5">
    <source>
        <dbReference type="ARBA" id="ARBA00038359"/>
    </source>
</evidence>
<evidence type="ECO:0000259" key="7">
    <source>
        <dbReference type="Pfam" id="PF20684"/>
    </source>
</evidence>
<protein>
    <recommendedName>
        <fullName evidence="7">Rhodopsin domain-containing protein</fullName>
    </recommendedName>
</protein>
<dbReference type="InterPro" id="IPR049326">
    <property type="entry name" value="Rhodopsin_dom_fungi"/>
</dbReference>
<name>A0A6A5STU0_9PLEO</name>
<evidence type="ECO:0000256" key="4">
    <source>
        <dbReference type="ARBA" id="ARBA00023136"/>
    </source>
</evidence>
<feature type="transmembrane region" description="Helical" evidence="6">
    <location>
        <begin position="163"/>
        <end position="192"/>
    </location>
</feature>
<dbReference type="OrthoDB" id="5283415at2759"/>
<reference evidence="8" key="1">
    <citation type="journal article" date="2020" name="Stud. Mycol.">
        <title>101 Dothideomycetes genomes: a test case for predicting lifestyles and emergence of pathogens.</title>
        <authorList>
            <person name="Haridas S."/>
            <person name="Albert R."/>
            <person name="Binder M."/>
            <person name="Bloem J."/>
            <person name="Labutti K."/>
            <person name="Salamov A."/>
            <person name="Andreopoulos B."/>
            <person name="Baker S."/>
            <person name="Barry K."/>
            <person name="Bills G."/>
            <person name="Bluhm B."/>
            <person name="Cannon C."/>
            <person name="Castanera R."/>
            <person name="Culley D."/>
            <person name="Daum C."/>
            <person name="Ezra D."/>
            <person name="Gonzalez J."/>
            <person name="Henrissat B."/>
            <person name="Kuo A."/>
            <person name="Liang C."/>
            <person name="Lipzen A."/>
            <person name="Lutzoni F."/>
            <person name="Magnuson J."/>
            <person name="Mondo S."/>
            <person name="Nolan M."/>
            <person name="Ohm R."/>
            <person name="Pangilinan J."/>
            <person name="Park H.-J."/>
            <person name="Ramirez L."/>
            <person name="Alfaro M."/>
            <person name="Sun H."/>
            <person name="Tritt A."/>
            <person name="Yoshinaga Y."/>
            <person name="Zwiers L.-H."/>
            <person name="Turgeon B."/>
            <person name="Goodwin S."/>
            <person name="Spatafora J."/>
            <person name="Crous P."/>
            <person name="Grigoriev I."/>
        </authorList>
    </citation>
    <scope>NUCLEOTIDE SEQUENCE</scope>
    <source>
        <strain evidence="8">CBS 161.51</strain>
    </source>
</reference>
<evidence type="ECO:0000256" key="2">
    <source>
        <dbReference type="ARBA" id="ARBA00022692"/>
    </source>
</evidence>
<feature type="domain" description="Rhodopsin" evidence="7">
    <location>
        <begin position="34"/>
        <end position="228"/>
    </location>
</feature>
<comment type="subcellular location">
    <subcellularLocation>
        <location evidence="1">Membrane</location>
        <topology evidence="1">Multi-pass membrane protein</topology>
    </subcellularLocation>
</comment>
<accession>A0A6A5STU0</accession>
<dbReference type="AlphaFoldDB" id="A0A6A5STU0"/>
<sequence>MLNIFLTVFPFVQSFTVVAIRVWRRISERQFAIEDIPKGTISQVDIFYWRYVNNAIYNPILGLVKISFLVTLLQLCSQNRLIVASLWTLVAVNILFIFAATLGSVFMCWPVHKYWNLSEPGTCGNRAQYIFDVIGITIATDVLVTLIPAWILHDLRMSLKKKIGVIVFLSLPLTVTAIGCYRLHTFVVVFSLPTLSVEDPYNVRNTLSNIESNLAVIAACGPTIKWILVLPRQRSRGYLKNDGDLELRSEGLKNPYPIKAKVSCWQVKDGDADRGKQHITVKLRTDIRKTTVVEWESSEVQTPSPVLHAKNKERNVSFQLGI</sequence>
<dbReference type="GO" id="GO:0016020">
    <property type="term" value="C:membrane"/>
    <property type="evidence" value="ECO:0007669"/>
    <property type="project" value="UniProtKB-SubCell"/>
</dbReference>
<dbReference type="PANTHER" id="PTHR33048:SF160">
    <property type="entry name" value="SAT4 FAMILY MEMBRANE PROTEIN"/>
    <property type="match status" value="1"/>
</dbReference>
<proteinExistence type="inferred from homology"/>
<dbReference type="InterPro" id="IPR052337">
    <property type="entry name" value="SAT4-like"/>
</dbReference>
<evidence type="ECO:0000256" key="6">
    <source>
        <dbReference type="SAM" id="Phobius"/>
    </source>
</evidence>
<evidence type="ECO:0000313" key="9">
    <source>
        <dbReference type="Proteomes" id="UP000800038"/>
    </source>
</evidence>
<evidence type="ECO:0000256" key="3">
    <source>
        <dbReference type="ARBA" id="ARBA00022989"/>
    </source>
</evidence>